<reference evidence="2" key="3">
    <citation type="submission" date="2015-04" db="UniProtKB">
        <authorList>
            <consortium name="EnsemblPlants"/>
        </authorList>
    </citation>
    <scope>IDENTIFICATION</scope>
    <source>
        <strain evidence="2">cv. Jemalong A17</strain>
    </source>
</reference>
<dbReference type="Proteomes" id="UP000002051">
    <property type="component" value="Chromosome 3"/>
</dbReference>
<reference evidence="1 3" key="1">
    <citation type="journal article" date="2011" name="Nature">
        <title>The Medicago genome provides insight into the evolution of rhizobial symbioses.</title>
        <authorList>
            <person name="Young N.D."/>
            <person name="Debelle F."/>
            <person name="Oldroyd G.E."/>
            <person name="Geurts R."/>
            <person name="Cannon S.B."/>
            <person name="Udvardi M.K."/>
            <person name="Benedito V.A."/>
            <person name="Mayer K.F."/>
            <person name="Gouzy J."/>
            <person name="Schoof H."/>
            <person name="Van de Peer Y."/>
            <person name="Proost S."/>
            <person name="Cook D.R."/>
            <person name="Meyers B.C."/>
            <person name="Spannagl M."/>
            <person name="Cheung F."/>
            <person name="De Mita S."/>
            <person name="Krishnakumar V."/>
            <person name="Gundlach H."/>
            <person name="Zhou S."/>
            <person name="Mudge J."/>
            <person name="Bharti A.K."/>
            <person name="Murray J.D."/>
            <person name="Naoumkina M.A."/>
            <person name="Rosen B."/>
            <person name="Silverstein K.A."/>
            <person name="Tang H."/>
            <person name="Rombauts S."/>
            <person name="Zhao P.X."/>
            <person name="Zhou P."/>
            <person name="Barbe V."/>
            <person name="Bardou P."/>
            <person name="Bechner M."/>
            <person name="Bellec A."/>
            <person name="Berger A."/>
            <person name="Berges H."/>
            <person name="Bidwell S."/>
            <person name="Bisseling T."/>
            <person name="Choisne N."/>
            <person name="Couloux A."/>
            <person name="Denny R."/>
            <person name="Deshpande S."/>
            <person name="Dai X."/>
            <person name="Doyle J.J."/>
            <person name="Dudez A.M."/>
            <person name="Farmer A.D."/>
            <person name="Fouteau S."/>
            <person name="Franken C."/>
            <person name="Gibelin C."/>
            <person name="Gish J."/>
            <person name="Goldstein S."/>
            <person name="Gonzalez A.J."/>
            <person name="Green P.J."/>
            <person name="Hallab A."/>
            <person name="Hartog M."/>
            <person name="Hua A."/>
            <person name="Humphray S.J."/>
            <person name="Jeong D.H."/>
            <person name="Jing Y."/>
            <person name="Jocker A."/>
            <person name="Kenton S.M."/>
            <person name="Kim D.J."/>
            <person name="Klee K."/>
            <person name="Lai H."/>
            <person name="Lang C."/>
            <person name="Lin S."/>
            <person name="Macmil S.L."/>
            <person name="Magdelenat G."/>
            <person name="Matthews L."/>
            <person name="McCorrison J."/>
            <person name="Monaghan E.L."/>
            <person name="Mun J.H."/>
            <person name="Najar F.Z."/>
            <person name="Nicholson C."/>
            <person name="Noirot C."/>
            <person name="O'Bleness M."/>
            <person name="Paule C.R."/>
            <person name="Poulain J."/>
            <person name="Prion F."/>
            <person name="Qin B."/>
            <person name="Qu C."/>
            <person name="Retzel E.F."/>
            <person name="Riddle C."/>
            <person name="Sallet E."/>
            <person name="Samain S."/>
            <person name="Samson N."/>
            <person name="Sanders I."/>
            <person name="Saurat O."/>
            <person name="Scarpelli C."/>
            <person name="Schiex T."/>
            <person name="Segurens B."/>
            <person name="Severin A.J."/>
            <person name="Sherrier D.J."/>
            <person name="Shi R."/>
            <person name="Sims S."/>
            <person name="Singer S.R."/>
            <person name="Sinharoy S."/>
            <person name="Sterck L."/>
            <person name="Viollet A."/>
            <person name="Wang B.B."/>
            <person name="Wang K."/>
            <person name="Wang M."/>
            <person name="Wang X."/>
            <person name="Warfsmann J."/>
            <person name="Weissenbach J."/>
            <person name="White D.D."/>
            <person name="White J.D."/>
            <person name="Wiley G.B."/>
            <person name="Wincker P."/>
            <person name="Xing Y."/>
            <person name="Yang L."/>
            <person name="Yao Z."/>
            <person name="Ying F."/>
            <person name="Zhai J."/>
            <person name="Zhou L."/>
            <person name="Zuber A."/>
            <person name="Denarie J."/>
            <person name="Dixon R.A."/>
            <person name="May G.D."/>
            <person name="Schwartz D.C."/>
            <person name="Rogers J."/>
            <person name="Quetier F."/>
            <person name="Town C.D."/>
            <person name="Roe B.A."/>
        </authorList>
    </citation>
    <scope>NUCLEOTIDE SEQUENCE [LARGE SCALE GENOMIC DNA]</scope>
    <source>
        <strain evidence="1">A17</strain>
        <strain evidence="2 3">cv. Jemalong A17</strain>
    </source>
</reference>
<gene>
    <name evidence="1" type="ordered locus">MTR_3g437090</name>
</gene>
<evidence type="ECO:0000313" key="3">
    <source>
        <dbReference type="Proteomes" id="UP000002051"/>
    </source>
</evidence>
<protein>
    <submittedName>
        <fullName evidence="1 2">Uncharacterized protein</fullName>
    </submittedName>
</protein>
<evidence type="ECO:0000313" key="1">
    <source>
        <dbReference type="EMBL" id="KEH33378.1"/>
    </source>
</evidence>
<proteinExistence type="predicted"/>
<dbReference type="EMBL" id="CM001219">
    <property type="protein sequence ID" value="KEH33378.1"/>
    <property type="molecule type" value="Genomic_DNA"/>
</dbReference>
<keyword evidence="3" id="KW-1185">Reference proteome</keyword>
<evidence type="ECO:0000313" key="2">
    <source>
        <dbReference type="EnsemblPlants" id="KEH33378"/>
    </source>
</evidence>
<reference evidence="1 3" key="2">
    <citation type="journal article" date="2014" name="BMC Genomics">
        <title>An improved genome release (version Mt4.0) for the model legume Medicago truncatula.</title>
        <authorList>
            <person name="Tang H."/>
            <person name="Krishnakumar V."/>
            <person name="Bidwell S."/>
            <person name="Rosen B."/>
            <person name="Chan A."/>
            <person name="Zhou S."/>
            <person name="Gentzbittel L."/>
            <person name="Childs K.L."/>
            <person name="Yandell M."/>
            <person name="Gundlach H."/>
            <person name="Mayer K.F."/>
            <person name="Schwartz D.C."/>
            <person name="Town C.D."/>
        </authorList>
    </citation>
    <scope>GENOME REANNOTATION</scope>
    <source>
        <strain evidence="1">A17</strain>
        <strain evidence="2 3">cv. Jemalong A17</strain>
    </source>
</reference>
<dbReference type="AlphaFoldDB" id="A0A072UWH2"/>
<sequence>MGLSNMCNIAHVKKNPLNITGCLSPVYVLDLCDDHFGYTLKDILQQENCFFDIENFIKTQVKYVYVPSSS</sequence>
<organism evidence="1 3">
    <name type="scientific">Medicago truncatula</name>
    <name type="common">Barrel medic</name>
    <name type="synonym">Medicago tribuloides</name>
    <dbReference type="NCBI Taxonomy" id="3880"/>
    <lineage>
        <taxon>Eukaryota</taxon>
        <taxon>Viridiplantae</taxon>
        <taxon>Streptophyta</taxon>
        <taxon>Embryophyta</taxon>
        <taxon>Tracheophyta</taxon>
        <taxon>Spermatophyta</taxon>
        <taxon>Magnoliopsida</taxon>
        <taxon>eudicotyledons</taxon>
        <taxon>Gunneridae</taxon>
        <taxon>Pentapetalae</taxon>
        <taxon>rosids</taxon>
        <taxon>fabids</taxon>
        <taxon>Fabales</taxon>
        <taxon>Fabaceae</taxon>
        <taxon>Papilionoideae</taxon>
        <taxon>50 kb inversion clade</taxon>
        <taxon>NPAAA clade</taxon>
        <taxon>Hologalegina</taxon>
        <taxon>IRL clade</taxon>
        <taxon>Trifolieae</taxon>
        <taxon>Medicago</taxon>
    </lineage>
</organism>
<accession>A0A072UWH2</accession>
<name>A0A072UWH2_MEDTR</name>
<dbReference type="EnsemblPlants" id="KEH33378">
    <property type="protein sequence ID" value="KEH33378"/>
    <property type="gene ID" value="MTR_3g437090"/>
</dbReference>
<dbReference type="HOGENOM" id="CLU_2761579_0_0_1"/>